<sequence>MIPVAAAPEFSRPIRIDQLPSKLSRHRLEADPAERAALALRFDLVAIDSLTAEIEINPPTRRGLVRLQGRLHAQVVQTCVVTLVPLAAVVEAPFSLTFGPAPEDEEDEIDLIWDGEDPPDPIEDGKIDLGEVVAEHLALALDPFPRAPGATFEAPSGADDAPAPKASPFSALAALQQKKAEWKAILALAEVFG</sequence>
<accession>S9S9S5</accession>
<dbReference type="OrthoDB" id="8443793at2"/>
<proteinExistence type="predicted"/>
<evidence type="ECO:0000313" key="2">
    <source>
        <dbReference type="Proteomes" id="UP000015350"/>
    </source>
</evidence>
<dbReference type="RefSeq" id="WP_021131412.1">
    <property type="nucleotide sequence ID" value="NZ_AQPH01000012.1"/>
</dbReference>
<dbReference type="STRING" id="1316936.K678_05236"/>
<organism evidence="1 2">
    <name type="scientific">Magnetospirillum fulvum MGU-K5</name>
    <dbReference type="NCBI Taxonomy" id="1316936"/>
    <lineage>
        <taxon>Bacteria</taxon>
        <taxon>Pseudomonadati</taxon>
        <taxon>Pseudomonadota</taxon>
        <taxon>Alphaproteobacteria</taxon>
        <taxon>Rhodospirillales</taxon>
        <taxon>Rhodospirillaceae</taxon>
        <taxon>Magnetospirillum</taxon>
    </lineage>
</organism>
<dbReference type="Pfam" id="PF02620">
    <property type="entry name" value="YceD"/>
    <property type="match status" value="1"/>
</dbReference>
<dbReference type="AlphaFoldDB" id="S9S9S5"/>
<gene>
    <name evidence="1" type="ORF">K678_05236</name>
</gene>
<reference evidence="1 2" key="1">
    <citation type="submission" date="2013-04" db="EMBL/GenBank/DDBJ databases">
        <authorList>
            <person name="Kuznetsov B."/>
            <person name="Ivanovsky R."/>
        </authorList>
    </citation>
    <scope>NUCLEOTIDE SEQUENCE [LARGE SCALE GENOMIC DNA]</scope>
    <source>
        <strain evidence="1 2">MGU-K5</strain>
    </source>
</reference>
<dbReference type="EMBL" id="AQPH01000012">
    <property type="protein sequence ID" value="EPY02592.1"/>
    <property type="molecule type" value="Genomic_DNA"/>
</dbReference>
<dbReference type="Proteomes" id="UP000015350">
    <property type="component" value="Unassembled WGS sequence"/>
</dbReference>
<protein>
    <recommendedName>
        <fullName evidence="3">Metal-binding protein</fullName>
    </recommendedName>
</protein>
<evidence type="ECO:0000313" key="1">
    <source>
        <dbReference type="EMBL" id="EPY02592.1"/>
    </source>
</evidence>
<dbReference type="InterPro" id="IPR003772">
    <property type="entry name" value="YceD"/>
</dbReference>
<evidence type="ECO:0008006" key="3">
    <source>
        <dbReference type="Google" id="ProtNLM"/>
    </source>
</evidence>
<comment type="caution">
    <text evidence="1">The sequence shown here is derived from an EMBL/GenBank/DDBJ whole genome shotgun (WGS) entry which is preliminary data.</text>
</comment>
<dbReference type="eggNOG" id="COG1399">
    <property type="taxonomic scope" value="Bacteria"/>
</dbReference>
<name>S9S9S5_MAGFU</name>